<evidence type="ECO:0000313" key="3">
    <source>
        <dbReference type="Proteomes" id="UP001595693"/>
    </source>
</evidence>
<evidence type="ECO:0000313" key="2">
    <source>
        <dbReference type="EMBL" id="MFC3934237.1"/>
    </source>
</evidence>
<comment type="caution">
    <text evidence="2">The sequence shown here is derived from an EMBL/GenBank/DDBJ whole genome shotgun (WGS) entry which is preliminary data.</text>
</comment>
<protein>
    <submittedName>
        <fullName evidence="2">Transcriptional regulator domain-containing protein</fullName>
    </submittedName>
</protein>
<proteinExistence type="predicted"/>
<accession>A0ABV8D7T7</accession>
<organism evidence="2 3">
    <name type="scientific">Acidovorax facilis</name>
    <dbReference type="NCBI Taxonomy" id="12917"/>
    <lineage>
        <taxon>Bacteria</taxon>
        <taxon>Pseudomonadati</taxon>
        <taxon>Pseudomonadota</taxon>
        <taxon>Betaproteobacteria</taxon>
        <taxon>Burkholderiales</taxon>
        <taxon>Comamonadaceae</taxon>
        <taxon>Acidovorax</taxon>
    </lineage>
</organism>
<reference evidence="3" key="1">
    <citation type="journal article" date="2019" name="Int. J. Syst. Evol. Microbiol.">
        <title>The Global Catalogue of Microorganisms (GCM) 10K type strain sequencing project: providing services to taxonomists for standard genome sequencing and annotation.</title>
        <authorList>
            <consortium name="The Broad Institute Genomics Platform"/>
            <consortium name="The Broad Institute Genome Sequencing Center for Infectious Disease"/>
            <person name="Wu L."/>
            <person name="Ma J."/>
        </authorList>
    </citation>
    <scope>NUCLEOTIDE SEQUENCE [LARGE SCALE GENOMIC DNA]</scope>
    <source>
        <strain evidence="3">CCUG 2113</strain>
    </source>
</reference>
<name>A0ABV8D7T7_9BURK</name>
<dbReference type="Pfam" id="PF20109">
    <property type="entry name" value="Trans_reg_dom"/>
    <property type="match status" value="1"/>
</dbReference>
<dbReference type="InterPro" id="IPR045465">
    <property type="entry name" value="Trans_reg_dom"/>
</dbReference>
<dbReference type="EMBL" id="JBHSAJ010000014">
    <property type="protein sequence ID" value="MFC3934237.1"/>
    <property type="molecule type" value="Genomic_DNA"/>
</dbReference>
<feature type="domain" description="Transcriptional regulator-like" evidence="1">
    <location>
        <begin position="25"/>
        <end position="74"/>
    </location>
</feature>
<keyword evidence="3" id="KW-1185">Reference proteome</keyword>
<dbReference type="Proteomes" id="UP001595693">
    <property type="component" value="Unassembled WGS sequence"/>
</dbReference>
<evidence type="ECO:0000259" key="1">
    <source>
        <dbReference type="Pfam" id="PF20109"/>
    </source>
</evidence>
<sequence length="92" mass="10556">MAGFPFLLEDSVTTPTPEDLPHAPWGVSAAYLYVLDLDDPTLAWEYLRRHPGYRADWARRKRVVSFARWGLRCRRRSRVGRTGCSSLVAVVH</sequence>
<gene>
    <name evidence="2" type="ORF">ACFOW3_06330</name>
</gene>
<dbReference type="RefSeq" id="WP_370541952.1">
    <property type="nucleotide sequence ID" value="NZ_JBHSAJ010000014.1"/>
</dbReference>